<dbReference type="EMBL" id="KV425909">
    <property type="protein sequence ID" value="KZV99497.1"/>
    <property type="molecule type" value="Genomic_DNA"/>
</dbReference>
<dbReference type="SUPFAM" id="SSF81383">
    <property type="entry name" value="F-box domain"/>
    <property type="match status" value="1"/>
</dbReference>
<proteinExistence type="predicted"/>
<name>A0A165MMV0_EXIGL</name>
<dbReference type="InParanoid" id="A0A165MMV0"/>
<feature type="domain" description="F-box" evidence="1">
    <location>
        <begin position="12"/>
        <end position="59"/>
    </location>
</feature>
<accession>A0A165MMV0</accession>
<dbReference type="InterPro" id="IPR001810">
    <property type="entry name" value="F-box_dom"/>
</dbReference>
<reference evidence="2 3" key="1">
    <citation type="journal article" date="2016" name="Mol. Biol. Evol.">
        <title>Comparative Genomics of Early-Diverging Mushroom-Forming Fungi Provides Insights into the Origins of Lignocellulose Decay Capabilities.</title>
        <authorList>
            <person name="Nagy L.G."/>
            <person name="Riley R."/>
            <person name="Tritt A."/>
            <person name="Adam C."/>
            <person name="Daum C."/>
            <person name="Floudas D."/>
            <person name="Sun H."/>
            <person name="Yadav J.S."/>
            <person name="Pangilinan J."/>
            <person name="Larsson K.H."/>
            <person name="Matsuura K."/>
            <person name="Barry K."/>
            <person name="Labutti K."/>
            <person name="Kuo R."/>
            <person name="Ohm R.A."/>
            <person name="Bhattacharya S.S."/>
            <person name="Shirouzu T."/>
            <person name="Yoshinaga Y."/>
            <person name="Martin F.M."/>
            <person name="Grigoriev I.V."/>
            <person name="Hibbett D.S."/>
        </authorList>
    </citation>
    <scope>NUCLEOTIDE SEQUENCE [LARGE SCALE GENOMIC DNA]</scope>
    <source>
        <strain evidence="2 3">HHB12029</strain>
    </source>
</reference>
<dbReference type="Pfam" id="PF00646">
    <property type="entry name" value="F-box"/>
    <property type="match status" value="1"/>
</dbReference>
<sequence length="109" mass="12632">MRLQRSVKKYKRARLPTLPISLLRRLLEHCDLLDRIALAQTCVTLRQAAQSIPALWCKFRIHDYSALHKASYLFHWSYPRLVDVALSLSMDGPLGALEKPCFPDLRPFN</sequence>
<protein>
    <recommendedName>
        <fullName evidence="1">F-box domain-containing protein</fullName>
    </recommendedName>
</protein>
<organism evidence="2 3">
    <name type="scientific">Exidia glandulosa HHB12029</name>
    <dbReference type="NCBI Taxonomy" id="1314781"/>
    <lineage>
        <taxon>Eukaryota</taxon>
        <taxon>Fungi</taxon>
        <taxon>Dikarya</taxon>
        <taxon>Basidiomycota</taxon>
        <taxon>Agaricomycotina</taxon>
        <taxon>Agaricomycetes</taxon>
        <taxon>Auriculariales</taxon>
        <taxon>Exidiaceae</taxon>
        <taxon>Exidia</taxon>
    </lineage>
</organism>
<dbReference type="InterPro" id="IPR036047">
    <property type="entry name" value="F-box-like_dom_sf"/>
</dbReference>
<evidence type="ECO:0000313" key="2">
    <source>
        <dbReference type="EMBL" id="KZV99497.1"/>
    </source>
</evidence>
<evidence type="ECO:0000313" key="3">
    <source>
        <dbReference type="Proteomes" id="UP000077266"/>
    </source>
</evidence>
<dbReference type="AlphaFoldDB" id="A0A165MMV0"/>
<evidence type="ECO:0000259" key="1">
    <source>
        <dbReference type="PROSITE" id="PS50181"/>
    </source>
</evidence>
<dbReference type="PROSITE" id="PS50181">
    <property type="entry name" value="FBOX"/>
    <property type="match status" value="1"/>
</dbReference>
<dbReference type="Proteomes" id="UP000077266">
    <property type="component" value="Unassembled WGS sequence"/>
</dbReference>
<keyword evidence="3" id="KW-1185">Reference proteome</keyword>
<gene>
    <name evidence="2" type="ORF">EXIGLDRAFT_762584</name>
</gene>